<evidence type="ECO:0000313" key="1">
    <source>
        <dbReference type="EMBL" id="AEP10394.1"/>
    </source>
</evidence>
<reference evidence="1 2" key="1">
    <citation type="journal article" date="2011" name="BMC Genomics">
        <title>Genomic insights into an obligate epibiotic bacterial predator: Micavibrio aeruginosavorus ARL-13.</title>
        <authorList>
            <person name="Wang Z."/>
            <person name="Kadouri D."/>
            <person name="Wu M."/>
        </authorList>
    </citation>
    <scope>NUCLEOTIDE SEQUENCE [LARGE SCALE GENOMIC DNA]</scope>
    <source>
        <strain evidence="1 2">ARL-13</strain>
    </source>
</reference>
<dbReference type="KEGG" id="mai:MICA_2087"/>
<dbReference type="EMBL" id="CP002382">
    <property type="protein sequence ID" value="AEP10394.1"/>
    <property type="molecule type" value="Genomic_DNA"/>
</dbReference>
<dbReference type="HOGENOM" id="CLU_3272726_0_0_5"/>
<sequence>MQRKTFCPSKIKAKPDQNLDFLRVFGNSAPFIHFRISRARK</sequence>
<gene>
    <name evidence="1" type="ordered locus">MICA_2087</name>
</gene>
<keyword evidence="2" id="KW-1185">Reference proteome</keyword>
<organism evidence="1 2">
    <name type="scientific">Micavibrio aeruginosavorus (strain ARL-13)</name>
    <dbReference type="NCBI Taxonomy" id="856793"/>
    <lineage>
        <taxon>Bacteria</taxon>
        <taxon>Pseudomonadati</taxon>
        <taxon>Bdellovibrionota</taxon>
        <taxon>Bdellovibrionia</taxon>
        <taxon>Bdellovibrionales</taxon>
        <taxon>Pseudobdellovibrionaceae</taxon>
        <taxon>Micavibrio</taxon>
    </lineage>
</organism>
<accession>G2KQ26</accession>
<dbReference type="Proteomes" id="UP000009286">
    <property type="component" value="Chromosome"/>
</dbReference>
<name>G2KQ26_MICAA</name>
<evidence type="ECO:0000313" key="2">
    <source>
        <dbReference type="Proteomes" id="UP000009286"/>
    </source>
</evidence>
<proteinExistence type="predicted"/>
<protein>
    <submittedName>
        <fullName evidence="1">Uncharacterized protein</fullName>
    </submittedName>
</protein>
<dbReference type="STRING" id="856793.MICA_2087"/>
<dbReference type="AlphaFoldDB" id="G2KQ26"/>